<dbReference type="FunFam" id="3.40.50.1370:FF:000015">
    <property type="entry name" value="ornithine carbamoyltransferase, chloroplastic"/>
    <property type="match status" value="1"/>
</dbReference>
<keyword evidence="8 13" id="KW-0808">Transferase</keyword>
<evidence type="ECO:0000256" key="4">
    <source>
        <dbReference type="ARBA" id="ARBA00022528"/>
    </source>
</evidence>
<proteinExistence type="inferred from homology"/>
<name>A0A1D6JLE1_MAIZE</name>
<accession>A0A1D6JLE1</accession>
<evidence type="ECO:0000256" key="1">
    <source>
        <dbReference type="ARBA" id="ARBA00004229"/>
    </source>
</evidence>
<dbReference type="GO" id="GO:0004585">
    <property type="term" value="F:ornithine carbamoyltransferase activity"/>
    <property type="evidence" value="ECO:0007669"/>
    <property type="project" value="UniProtKB-EC"/>
</dbReference>
<keyword evidence="5" id="KW-0055">Arginine biosynthesis</keyword>
<evidence type="ECO:0000256" key="8">
    <source>
        <dbReference type="ARBA" id="ARBA00022679"/>
    </source>
</evidence>
<dbReference type="STRING" id="4577.A0A1D6JLE1"/>
<evidence type="ECO:0000256" key="9">
    <source>
        <dbReference type="ARBA" id="ARBA00022946"/>
    </source>
</evidence>
<dbReference type="GO" id="GO:0006526">
    <property type="term" value="P:L-arginine biosynthetic process"/>
    <property type="evidence" value="ECO:0007669"/>
    <property type="project" value="UniProtKB-KW"/>
</dbReference>
<evidence type="ECO:0000256" key="5">
    <source>
        <dbReference type="ARBA" id="ARBA00022571"/>
    </source>
</evidence>
<feature type="domain" description="Aspartate/ornithine carbamoyltransferase Asp/Orn-binding" evidence="11">
    <location>
        <begin position="420"/>
        <end position="524"/>
    </location>
</feature>
<evidence type="ECO:0000256" key="2">
    <source>
        <dbReference type="ARBA" id="ARBA00007805"/>
    </source>
</evidence>
<dbReference type="AlphaFoldDB" id="A0A1D6JLE1"/>
<organism evidence="13">
    <name type="scientific">Zea mays</name>
    <name type="common">Maize</name>
    <dbReference type="NCBI Taxonomy" id="4577"/>
    <lineage>
        <taxon>Eukaryota</taxon>
        <taxon>Viridiplantae</taxon>
        <taxon>Streptophyta</taxon>
        <taxon>Embryophyta</taxon>
        <taxon>Tracheophyta</taxon>
        <taxon>Spermatophyta</taxon>
        <taxon>Magnoliopsida</taxon>
        <taxon>Liliopsida</taxon>
        <taxon>Poales</taxon>
        <taxon>Poaceae</taxon>
        <taxon>PACMAD clade</taxon>
        <taxon>Panicoideae</taxon>
        <taxon>Andropogonodae</taxon>
        <taxon>Andropogoneae</taxon>
        <taxon>Tripsacinae</taxon>
        <taxon>Zea</taxon>
    </lineage>
</organism>
<dbReference type="PANTHER" id="PTHR45753">
    <property type="entry name" value="ORNITHINE CARBAMOYLTRANSFERASE, MITOCHONDRIAL"/>
    <property type="match status" value="1"/>
</dbReference>
<dbReference type="GO" id="GO:0016597">
    <property type="term" value="F:amino acid binding"/>
    <property type="evidence" value="ECO:0007669"/>
    <property type="project" value="InterPro"/>
</dbReference>
<evidence type="ECO:0000256" key="3">
    <source>
        <dbReference type="ARBA" id="ARBA00013007"/>
    </source>
</evidence>
<dbReference type="Gene3D" id="3.40.50.1370">
    <property type="entry name" value="Aspartate/ornithine carbamoyltransferase"/>
    <property type="match status" value="2"/>
</dbReference>
<dbReference type="InterPro" id="IPR006132">
    <property type="entry name" value="Asp/Orn_carbamoyltranf_P-bd"/>
</dbReference>
<keyword evidence="4" id="KW-0150">Chloroplast</keyword>
<evidence type="ECO:0000256" key="10">
    <source>
        <dbReference type="ARBA" id="ARBA00048772"/>
    </source>
</evidence>
<feature type="domain" description="Aspartate/ornithine carbamoyltransferase carbamoyl-P binding" evidence="12">
    <location>
        <begin position="258"/>
        <end position="413"/>
    </location>
</feature>
<comment type="subcellular location">
    <subcellularLocation>
        <location evidence="1">Plastid</location>
        <location evidence="1">Chloroplast</location>
    </subcellularLocation>
</comment>
<comment type="catalytic activity">
    <reaction evidence="10">
        <text>carbamoyl phosphate + L-ornithine = L-citrulline + phosphate + H(+)</text>
        <dbReference type="Rhea" id="RHEA:19513"/>
        <dbReference type="ChEBI" id="CHEBI:15378"/>
        <dbReference type="ChEBI" id="CHEBI:43474"/>
        <dbReference type="ChEBI" id="CHEBI:46911"/>
        <dbReference type="ChEBI" id="CHEBI:57743"/>
        <dbReference type="ChEBI" id="CHEBI:58228"/>
        <dbReference type="EC" id="2.1.3.3"/>
    </reaction>
</comment>
<protein>
    <recommendedName>
        <fullName evidence="3">ornithine carbamoyltransferase</fullName>
        <ecNumber evidence="3">2.1.3.3</ecNumber>
    </recommendedName>
</protein>
<dbReference type="PRINTS" id="PR00101">
    <property type="entry name" value="ATCASE"/>
</dbReference>
<evidence type="ECO:0000313" key="13">
    <source>
        <dbReference type="EMBL" id="ONL92966.1"/>
    </source>
</evidence>
<dbReference type="Pfam" id="PF00185">
    <property type="entry name" value="OTCace"/>
    <property type="match status" value="1"/>
</dbReference>
<evidence type="ECO:0000256" key="6">
    <source>
        <dbReference type="ARBA" id="ARBA00022605"/>
    </source>
</evidence>
<dbReference type="InParanoid" id="A0A1D6JLE1"/>
<keyword evidence="6" id="KW-0028">Amino-acid biosynthesis</keyword>
<dbReference type="FunFam" id="3.40.50.1370:FF:000008">
    <property type="entry name" value="Ornithine carbamoyltransferase"/>
    <property type="match status" value="1"/>
</dbReference>
<comment type="similarity">
    <text evidence="2">Belongs to the aspartate/ornithine carbamoyltransferase superfamily. OTCase family.</text>
</comment>
<dbReference type="InterPro" id="IPR036901">
    <property type="entry name" value="Asp/Orn_carbamoylTrfase_sf"/>
</dbReference>
<dbReference type="InterPro" id="IPR006131">
    <property type="entry name" value="Asp_carbamoyltransf_Asp/Orn-bd"/>
</dbReference>
<sequence length="525" mass="57445">MPAGAPSSSPAVLSSSSPAERLLRVRHSSLRLATETPSPPQLAQPFRVDVVPRRHRLHSACFAASRARDTFPHPLPDLLRPLCAQDAPPPPSQSSSLPPSSVSGLSHSMAWIWMVLVAAVVLLCRVVLCGPERAVHAPHSSDRRSRNMLLIVPHPDDKSMSVDLPKQNRCDLVVVANGWKEKIASGLTICVAAAAECATGEGSSEDDGDAAWKAAIDSIVSVGFSVPSSNGMVKAASSGNDEVNNHVDLEEPPKQAPKDFLQIIDFDKDTIMKVLNRAIEVKALIKSGDKSFQPFKGKTMVMIFAKPSMRTRVSFETGFFLLAISIGRRYGRTDEIGVPFVVAMDSTNVTIRERDDKEQIQYFSGYNDIIMARVFAHQDILDLAKYASVPVINGLTDYNHPCQIMADALTMLEQIGRIENTKVFYVGDGNNIVHSWLLLADVLPFHFVCACPKGFEPDAHTVEMARGAGISKIEITNRPREAVKGADIVYTDVWASMGQKEEVDYRKQKFQGFTVDETLMEIAGP</sequence>
<reference evidence="13" key="1">
    <citation type="submission" date="2015-12" db="EMBL/GenBank/DDBJ databases">
        <title>Update maize B73 reference genome by single molecule sequencing technologies.</title>
        <authorList>
            <consortium name="Maize Genome Sequencing Project"/>
            <person name="Ware D."/>
        </authorList>
    </citation>
    <scope>NUCLEOTIDE SEQUENCE [LARGE SCALE GENOMIC DNA]</scope>
    <source>
        <tissue evidence="13">Seedling</tissue>
    </source>
</reference>
<evidence type="ECO:0000256" key="7">
    <source>
        <dbReference type="ARBA" id="ARBA00022640"/>
    </source>
</evidence>
<dbReference type="SMR" id="A0A1D6JLE1"/>
<keyword evidence="7" id="KW-0934">Plastid</keyword>
<dbReference type="Pfam" id="PF02729">
    <property type="entry name" value="OTCace_N"/>
    <property type="match status" value="1"/>
</dbReference>
<keyword evidence="9" id="KW-0809">Transit peptide</keyword>
<dbReference type="EMBL" id="CM007647">
    <property type="protein sequence ID" value="ONL92966.1"/>
    <property type="molecule type" value="Genomic_DNA"/>
</dbReference>
<evidence type="ECO:0000259" key="12">
    <source>
        <dbReference type="Pfam" id="PF02729"/>
    </source>
</evidence>
<gene>
    <name evidence="13" type="ORF">ZEAMMB73_Zm00001d027380</name>
</gene>
<dbReference type="ExpressionAtlas" id="A0A1D6JLE1">
    <property type="expression patterns" value="baseline and differential"/>
</dbReference>
<evidence type="ECO:0000259" key="11">
    <source>
        <dbReference type="Pfam" id="PF00185"/>
    </source>
</evidence>
<dbReference type="PANTHER" id="PTHR45753:SF3">
    <property type="entry name" value="ORNITHINE TRANSCARBAMYLASE, MITOCHONDRIAL"/>
    <property type="match status" value="1"/>
</dbReference>
<dbReference type="SUPFAM" id="SSF53671">
    <property type="entry name" value="Aspartate/ornithine carbamoyltransferase"/>
    <property type="match status" value="1"/>
</dbReference>
<dbReference type="EC" id="2.1.3.3" evidence="3"/>
<dbReference type="GO" id="GO:0009507">
    <property type="term" value="C:chloroplast"/>
    <property type="evidence" value="ECO:0007669"/>
    <property type="project" value="UniProtKB-SubCell"/>
</dbReference>